<evidence type="ECO:0000313" key="2">
    <source>
        <dbReference type="EMBL" id="GAA0175304.1"/>
    </source>
</evidence>
<evidence type="ECO:0000313" key="3">
    <source>
        <dbReference type="Proteomes" id="UP001454036"/>
    </source>
</evidence>
<comment type="caution">
    <text evidence="2">The sequence shown here is derived from an EMBL/GenBank/DDBJ whole genome shotgun (WGS) entry which is preliminary data.</text>
</comment>
<accession>A0AAV3RFX7</accession>
<dbReference type="AlphaFoldDB" id="A0AAV3RFX7"/>
<evidence type="ECO:0008006" key="4">
    <source>
        <dbReference type="Google" id="ProtNLM"/>
    </source>
</evidence>
<feature type="region of interest" description="Disordered" evidence="1">
    <location>
        <begin position="517"/>
        <end position="537"/>
    </location>
</feature>
<keyword evidence="3" id="KW-1185">Reference proteome</keyword>
<name>A0AAV3RFX7_LITER</name>
<dbReference type="Proteomes" id="UP001454036">
    <property type="component" value="Unassembled WGS sequence"/>
</dbReference>
<proteinExistence type="predicted"/>
<sequence>MVSKISSRRMDWYQSLEVTMVTFLTEGEPPNLYLRINDREEDKDTILAAYPPLYRGCCPPWAALRSQDSGGDMSWNPMELSRQYALVGRAEWINFWSALPQGYKQPWTAESDRTGPSSLPCYPRGYVSAHGSPGAESLRVFTRLGVPSSLVDEGFALHHNCPLSKQFWLLLSRSLPSWVGGFLSSHLYTDEEIPPGPSMVRYSGVDRCMSISLLEAYRHLDKRTPYRASLRPSLLAPQVFTDDQLDSKEDMAFFLSLRTNMVGYREDAYFLLDAYNPHRFSNVFSAESVRSAPLGPGKGKSMPQLLSYVSPSLSKPLKKCSLPEDDSVDRDPKHAKWGTTRRPSLVVVSSPAVVATITKDAKVIVLSEIVPPSEDEVRTEVVDSDEPSDCMVTGTTVVDVEEPSDCMITEAAAIAVFDAFLFTGVQRIESILRGSLRAAWAELCSFVEGKSHKNLLAEEGGIMASFEALTKFSRQDLSRQGKELKVVFSAARDVRDAQCSVVPSEVRDRLTSIRTASGESSSKLQHETEASGSVRTSLQQTEEGAIRLRQEFTELDVLMEDLRCQVTIRGTVITGLEDEQVELALKVVSLEESIETGR</sequence>
<organism evidence="2 3">
    <name type="scientific">Lithospermum erythrorhizon</name>
    <name type="common">Purple gromwell</name>
    <name type="synonym">Lithospermum officinale var. erythrorhizon</name>
    <dbReference type="NCBI Taxonomy" id="34254"/>
    <lineage>
        <taxon>Eukaryota</taxon>
        <taxon>Viridiplantae</taxon>
        <taxon>Streptophyta</taxon>
        <taxon>Embryophyta</taxon>
        <taxon>Tracheophyta</taxon>
        <taxon>Spermatophyta</taxon>
        <taxon>Magnoliopsida</taxon>
        <taxon>eudicotyledons</taxon>
        <taxon>Gunneridae</taxon>
        <taxon>Pentapetalae</taxon>
        <taxon>asterids</taxon>
        <taxon>lamiids</taxon>
        <taxon>Boraginales</taxon>
        <taxon>Boraginaceae</taxon>
        <taxon>Boraginoideae</taxon>
        <taxon>Lithospermeae</taxon>
        <taxon>Lithospermum</taxon>
    </lineage>
</organism>
<dbReference type="EMBL" id="BAABME010009520">
    <property type="protein sequence ID" value="GAA0175304.1"/>
    <property type="molecule type" value="Genomic_DNA"/>
</dbReference>
<reference evidence="2 3" key="1">
    <citation type="submission" date="2024-01" db="EMBL/GenBank/DDBJ databases">
        <title>The complete chloroplast genome sequence of Lithospermum erythrorhizon: insights into the phylogenetic relationship among Boraginaceae species and the maternal lineages of purple gromwells.</title>
        <authorList>
            <person name="Okada T."/>
            <person name="Watanabe K."/>
        </authorList>
    </citation>
    <scope>NUCLEOTIDE SEQUENCE [LARGE SCALE GENOMIC DNA]</scope>
</reference>
<evidence type="ECO:0000256" key="1">
    <source>
        <dbReference type="SAM" id="MobiDB-lite"/>
    </source>
</evidence>
<gene>
    <name evidence="2" type="ORF">LIER_28499</name>
</gene>
<protein>
    <recommendedName>
        <fullName evidence="4">Aminotransferase-like plant mobile domain-containing protein</fullName>
    </recommendedName>
</protein>